<proteinExistence type="inferred from homology"/>
<dbReference type="EMBL" id="JAJISC010000001">
    <property type="protein sequence ID" value="MCS2608092.1"/>
    <property type="molecule type" value="Genomic_DNA"/>
</dbReference>
<dbReference type="InterPro" id="IPR050277">
    <property type="entry name" value="Sodium:Solute_Symporter"/>
</dbReference>
<evidence type="ECO:0000256" key="3">
    <source>
        <dbReference type="ARBA" id="ARBA00022448"/>
    </source>
</evidence>
<organism evidence="10 11">
    <name type="scientific">Halomonas dongshanensis</name>
    <dbReference type="NCBI Taxonomy" id="2890835"/>
    <lineage>
        <taxon>Bacteria</taxon>
        <taxon>Pseudomonadati</taxon>
        <taxon>Pseudomonadota</taxon>
        <taxon>Gammaproteobacteria</taxon>
        <taxon>Oceanospirillales</taxon>
        <taxon>Halomonadaceae</taxon>
        <taxon>Halomonas</taxon>
    </lineage>
</organism>
<evidence type="ECO:0000256" key="7">
    <source>
        <dbReference type="ARBA" id="ARBA00023136"/>
    </source>
</evidence>
<feature type="transmembrane region" description="Helical" evidence="9">
    <location>
        <begin position="428"/>
        <end position="448"/>
    </location>
</feature>
<dbReference type="RefSeq" id="WP_259034587.1">
    <property type="nucleotide sequence ID" value="NZ_JAJISC010000001.1"/>
</dbReference>
<feature type="transmembrane region" description="Helical" evidence="9">
    <location>
        <begin position="399"/>
        <end position="421"/>
    </location>
</feature>
<feature type="transmembrane region" description="Helical" evidence="9">
    <location>
        <begin position="239"/>
        <end position="260"/>
    </location>
</feature>
<name>A0ABT2EBR2_9GAMM</name>
<keyword evidence="3" id="KW-0813">Transport</keyword>
<dbReference type="CDD" id="cd10322">
    <property type="entry name" value="SLC5sbd"/>
    <property type="match status" value="1"/>
</dbReference>
<dbReference type="Pfam" id="PF00474">
    <property type="entry name" value="SSF"/>
    <property type="match status" value="1"/>
</dbReference>
<gene>
    <name evidence="10" type="ORF">LLY24_01995</name>
</gene>
<feature type="transmembrane region" description="Helical" evidence="9">
    <location>
        <begin position="45"/>
        <end position="70"/>
    </location>
</feature>
<protein>
    <submittedName>
        <fullName evidence="10">Sodium:solute symporter family protein</fullName>
    </submittedName>
</protein>
<feature type="transmembrane region" description="Helical" evidence="9">
    <location>
        <begin position="375"/>
        <end position="393"/>
    </location>
</feature>
<reference evidence="10" key="1">
    <citation type="submission" date="2021-11" db="EMBL/GenBank/DDBJ databases">
        <title>Halomonas sp., isolated from a coastal aquaculture zone in Dongshan Bay.</title>
        <authorList>
            <person name="Lin W."/>
        </authorList>
    </citation>
    <scope>NUCLEOTIDE SEQUENCE</scope>
    <source>
        <strain evidence="10">Yzlin-01</strain>
    </source>
</reference>
<accession>A0ABT2EBR2</accession>
<dbReference type="Proteomes" id="UP001165542">
    <property type="component" value="Unassembled WGS sequence"/>
</dbReference>
<feature type="transmembrane region" description="Helical" evidence="9">
    <location>
        <begin position="76"/>
        <end position="97"/>
    </location>
</feature>
<evidence type="ECO:0000256" key="5">
    <source>
        <dbReference type="ARBA" id="ARBA00022847"/>
    </source>
</evidence>
<evidence type="ECO:0000313" key="11">
    <source>
        <dbReference type="Proteomes" id="UP001165542"/>
    </source>
</evidence>
<dbReference type="PANTHER" id="PTHR48086">
    <property type="entry name" value="SODIUM/PROLINE SYMPORTER-RELATED"/>
    <property type="match status" value="1"/>
</dbReference>
<comment type="similarity">
    <text evidence="2 8">Belongs to the sodium:solute symporter (SSF) (TC 2.A.21) family.</text>
</comment>
<evidence type="ECO:0000256" key="4">
    <source>
        <dbReference type="ARBA" id="ARBA00022692"/>
    </source>
</evidence>
<dbReference type="PANTHER" id="PTHR48086:SF8">
    <property type="entry name" value="MONOCARBOXYLIC ACID PERMEASE"/>
    <property type="match status" value="1"/>
</dbReference>
<comment type="subcellular location">
    <subcellularLocation>
        <location evidence="1">Membrane</location>
        <topology evidence="1">Multi-pass membrane protein</topology>
    </subcellularLocation>
</comment>
<keyword evidence="5" id="KW-0769">Symport</keyword>
<feature type="transmembrane region" description="Helical" evidence="9">
    <location>
        <begin position="123"/>
        <end position="147"/>
    </location>
</feature>
<feature type="transmembrane region" description="Helical" evidence="9">
    <location>
        <begin position="189"/>
        <end position="207"/>
    </location>
</feature>
<dbReference type="InterPro" id="IPR001734">
    <property type="entry name" value="Na/solute_symporter"/>
</dbReference>
<evidence type="ECO:0000256" key="1">
    <source>
        <dbReference type="ARBA" id="ARBA00004141"/>
    </source>
</evidence>
<feature type="transmembrane region" description="Helical" evidence="9">
    <location>
        <begin position="159"/>
        <end position="177"/>
    </location>
</feature>
<evidence type="ECO:0000256" key="6">
    <source>
        <dbReference type="ARBA" id="ARBA00022989"/>
    </source>
</evidence>
<keyword evidence="7 9" id="KW-0472">Membrane</keyword>
<keyword evidence="11" id="KW-1185">Reference proteome</keyword>
<dbReference type="InterPro" id="IPR038377">
    <property type="entry name" value="Na/Glc_symporter_sf"/>
</dbReference>
<keyword evidence="4 9" id="KW-0812">Transmembrane</keyword>
<evidence type="ECO:0000256" key="8">
    <source>
        <dbReference type="RuleBase" id="RU362091"/>
    </source>
</evidence>
<feature type="transmembrane region" description="Helical" evidence="9">
    <location>
        <begin position="454"/>
        <end position="475"/>
    </location>
</feature>
<feature type="transmembrane region" description="Helical" evidence="9">
    <location>
        <begin position="325"/>
        <end position="354"/>
    </location>
</feature>
<evidence type="ECO:0000313" key="10">
    <source>
        <dbReference type="EMBL" id="MCS2608092.1"/>
    </source>
</evidence>
<feature type="transmembrane region" description="Helical" evidence="9">
    <location>
        <begin position="281"/>
        <end position="305"/>
    </location>
</feature>
<keyword evidence="6 9" id="KW-1133">Transmembrane helix</keyword>
<evidence type="ECO:0000256" key="9">
    <source>
        <dbReference type="SAM" id="Phobius"/>
    </source>
</evidence>
<dbReference type="Gene3D" id="1.20.1730.10">
    <property type="entry name" value="Sodium/glucose cotransporter"/>
    <property type="match status" value="1"/>
</dbReference>
<dbReference type="PROSITE" id="PS50283">
    <property type="entry name" value="NA_SOLUT_SYMP_3"/>
    <property type="match status" value="1"/>
</dbReference>
<feature type="transmembrane region" description="Helical" evidence="9">
    <location>
        <begin position="6"/>
        <end position="25"/>
    </location>
</feature>
<sequence>MSDPLIITSITIAYLVIVLIVGLRARQHQSSSLESYVAGGRHMGLLVLFFILGAEVFSAFAFLGAPGWAYSRGAPALYIIAYLTLSVIVWWLIAPYISRLGRLHGYLTQAEFLSACYPTKKNFLGLFIGVISVLAIIPYMTIQIAGAGLLFEAATSGTIPFWLGSLLACAVVTAYVYASGLQGIGWTNLLQGIMMVAVAWFLGLATADQLFGGVSEMFRELQREAPEYLTMPGANGMGWGAFSTAILVSALGCVMWPHIFMKFYSAKSERTLKRVFVLYPLYSYLLVPLLIIGFAGVVLLADSPLDSADQVLLTIVVEIADFPPWLVGLALSGALAAAMSTAANLAHTAATILIRDVGQHLPSLKNLPDKKALKLTQYGVVIVSLLAYFLALANPGSLVGLLLGAYGIVVQLLPMLLGALFWRHASKVGALAGLVVGAAITLLLEFGISAPFGWHAGFCGLLINAIVFISISVAVPSTSQLSPAQALERPNG</sequence>
<comment type="caution">
    <text evidence="10">The sequence shown here is derived from an EMBL/GenBank/DDBJ whole genome shotgun (WGS) entry which is preliminary data.</text>
</comment>
<evidence type="ECO:0000256" key="2">
    <source>
        <dbReference type="ARBA" id="ARBA00006434"/>
    </source>
</evidence>